<protein>
    <submittedName>
        <fullName evidence="10">Aspartic proteinase CDR1-like</fullName>
    </submittedName>
</protein>
<evidence type="ECO:0000256" key="1">
    <source>
        <dbReference type="ARBA" id="ARBA00004613"/>
    </source>
</evidence>
<keyword evidence="5" id="KW-0064">Aspartyl protease</keyword>
<name>A0ABD1G380_SALDI</name>
<dbReference type="Pfam" id="PF14543">
    <property type="entry name" value="TAXi_N"/>
    <property type="match status" value="1"/>
</dbReference>
<evidence type="ECO:0000256" key="5">
    <source>
        <dbReference type="ARBA" id="ARBA00022750"/>
    </source>
</evidence>
<dbReference type="InterPro" id="IPR032861">
    <property type="entry name" value="TAXi_N"/>
</dbReference>
<dbReference type="FunFam" id="2.40.70.10:FF:000031">
    <property type="entry name" value="Aspartyl protease AED1"/>
    <property type="match status" value="1"/>
</dbReference>
<feature type="chain" id="PRO_5044790338" evidence="8">
    <location>
        <begin position="28"/>
        <end position="440"/>
    </location>
</feature>
<dbReference type="AlphaFoldDB" id="A0ABD1G380"/>
<feature type="domain" description="Peptidase A1" evidence="9">
    <location>
        <begin position="96"/>
        <end position="432"/>
    </location>
</feature>
<dbReference type="SUPFAM" id="SSF50630">
    <property type="entry name" value="Acid proteases"/>
    <property type="match status" value="1"/>
</dbReference>
<dbReference type="FunFam" id="2.40.70.10:FF:000050">
    <property type="entry name" value="Aspartic proteinase CDR1"/>
    <property type="match status" value="1"/>
</dbReference>
<sequence>MPCYHKSMSTFLCSLLLYSLYLTLTYSAESSGGLTLDFFHRDSRHSPSYDPSITRFQRLRRAFDRSLSRKSSLAAALLSTSTKAFVGPIKPGQYEYLMKIKVGTPPVEQLAITDTGSRLTWFQCKPCYDCYNQTLPLFDPSRSSTYRPVPCGSHQCDAPLGSCGSNNTCQYRGYSGPETHSYGELATETLTFDGGVSFPNLTFGCGHENSGRLNDAASGVVGLAVAGDSLSIIKQLKSSIRGKFSYCLTLRDSNATSKISFGSSAVVAGPKVVSTPLLRKPTEVFYYLILEGFSVGGERLGGGAKAASKSGNEGNIIIESGTTVSIIPDEMYGRMEAAVKEAVKGERVEDPQKMFGLCYKKGGGFRSPAITAHFKNADVVLAQESLFVEVEKGIVCFTLLPSQGQDLAIFGNLHQMNYRIGFDLEKKQVSFLPTDCSNPQ</sequence>
<keyword evidence="4" id="KW-0645">Protease</keyword>
<dbReference type="InterPro" id="IPR033121">
    <property type="entry name" value="PEPTIDASE_A1"/>
</dbReference>
<keyword evidence="3" id="KW-0964">Secreted</keyword>
<evidence type="ECO:0000256" key="8">
    <source>
        <dbReference type="SAM" id="SignalP"/>
    </source>
</evidence>
<feature type="signal peptide" evidence="8">
    <location>
        <begin position="1"/>
        <end position="27"/>
    </location>
</feature>
<evidence type="ECO:0000256" key="6">
    <source>
        <dbReference type="ARBA" id="ARBA00022801"/>
    </source>
</evidence>
<keyword evidence="7" id="KW-0325">Glycoprotein</keyword>
<dbReference type="GO" id="GO:0005576">
    <property type="term" value="C:extracellular region"/>
    <property type="evidence" value="ECO:0007669"/>
    <property type="project" value="UniProtKB-SubCell"/>
</dbReference>
<evidence type="ECO:0000256" key="4">
    <source>
        <dbReference type="ARBA" id="ARBA00022670"/>
    </source>
</evidence>
<comment type="similarity">
    <text evidence="2">Belongs to the peptidase A1 family.</text>
</comment>
<keyword evidence="8" id="KW-0732">Signal</keyword>
<keyword evidence="6" id="KW-0378">Hydrolase</keyword>
<reference evidence="10 11" key="1">
    <citation type="submission" date="2024-06" db="EMBL/GenBank/DDBJ databases">
        <title>A chromosome level genome sequence of Diviner's sage (Salvia divinorum).</title>
        <authorList>
            <person name="Ford S.A."/>
            <person name="Ro D.-K."/>
            <person name="Ness R.W."/>
            <person name="Phillips M.A."/>
        </authorList>
    </citation>
    <scope>NUCLEOTIDE SEQUENCE [LARGE SCALE GENOMIC DNA]</scope>
    <source>
        <strain evidence="10">SAF-2024a</strain>
        <tissue evidence="10">Leaf</tissue>
    </source>
</reference>
<dbReference type="GO" id="GO:0004190">
    <property type="term" value="F:aspartic-type endopeptidase activity"/>
    <property type="evidence" value="ECO:0007669"/>
    <property type="project" value="UniProtKB-KW"/>
</dbReference>
<dbReference type="InterPro" id="IPR051708">
    <property type="entry name" value="Plant_Aspart_Prot_A1"/>
</dbReference>
<evidence type="ECO:0000313" key="11">
    <source>
        <dbReference type="Proteomes" id="UP001567538"/>
    </source>
</evidence>
<dbReference type="GO" id="GO:0006508">
    <property type="term" value="P:proteolysis"/>
    <property type="evidence" value="ECO:0007669"/>
    <property type="project" value="UniProtKB-KW"/>
</dbReference>
<dbReference type="PROSITE" id="PS51767">
    <property type="entry name" value="PEPTIDASE_A1"/>
    <property type="match status" value="1"/>
</dbReference>
<keyword evidence="11" id="KW-1185">Reference proteome</keyword>
<dbReference type="Proteomes" id="UP001567538">
    <property type="component" value="Unassembled WGS sequence"/>
</dbReference>
<evidence type="ECO:0000256" key="3">
    <source>
        <dbReference type="ARBA" id="ARBA00022525"/>
    </source>
</evidence>
<evidence type="ECO:0000256" key="2">
    <source>
        <dbReference type="ARBA" id="ARBA00007447"/>
    </source>
</evidence>
<dbReference type="Pfam" id="PF14541">
    <property type="entry name" value="TAXi_C"/>
    <property type="match status" value="1"/>
</dbReference>
<comment type="subcellular location">
    <subcellularLocation>
        <location evidence="1">Secreted</location>
    </subcellularLocation>
</comment>
<dbReference type="Gene3D" id="2.40.70.10">
    <property type="entry name" value="Acid Proteases"/>
    <property type="match status" value="2"/>
</dbReference>
<dbReference type="EMBL" id="JBEAFC010000010">
    <property type="protein sequence ID" value="KAL1538337.1"/>
    <property type="molecule type" value="Genomic_DNA"/>
</dbReference>
<dbReference type="CDD" id="cd05476">
    <property type="entry name" value="pepsin_A_like_plant"/>
    <property type="match status" value="1"/>
</dbReference>
<evidence type="ECO:0000313" key="10">
    <source>
        <dbReference type="EMBL" id="KAL1538337.1"/>
    </source>
</evidence>
<organism evidence="10 11">
    <name type="scientific">Salvia divinorum</name>
    <name type="common">Maria pastora</name>
    <name type="synonym">Diviner's sage</name>
    <dbReference type="NCBI Taxonomy" id="28513"/>
    <lineage>
        <taxon>Eukaryota</taxon>
        <taxon>Viridiplantae</taxon>
        <taxon>Streptophyta</taxon>
        <taxon>Embryophyta</taxon>
        <taxon>Tracheophyta</taxon>
        <taxon>Spermatophyta</taxon>
        <taxon>Magnoliopsida</taxon>
        <taxon>eudicotyledons</taxon>
        <taxon>Gunneridae</taxon>
        <taxon>Pentapetalae</taxon>
        <taxon>asterids</taxon>
        <taxon>lamiids</taxon>
        <taxon>Lamiales</taxon>
        <taxon>Lamiaceae</taxon>
        <taxon>Nepetoideae</taxon>
        <taxon>Mentheae</taxon>
        <taxon>Salviinae</taxon>
        <taxon>Salvia</taxon>
        <taxon>Salvia subgen. Calosphace</taxon>
    </lineage>
</organism>
<gene>
    <name evidence="10" type="ORF">AAHA92_27094</name>
</gene>
<dbReference type="InterPro" id="IPR034161">
    <property type="entry name" value="Pepsin-like_plant"/>
</dbReference>
<evidence type="ECO:0000259" key="9">
    <source>
        <dbReference type="PROSITE" id="PS51767"/>
    </source>
</evidence>
<dbReference type="InterPro" id="IPR032799">
    <property type="entry name" value="TAXi_C"/>
</dbReference>
<dbReference type="PANTHER" id="PTHR47967">
    <property type="entry name" value="OS07G0603500 PROTEIN-RELATED"/>
    <property type="match status" value="1"/>
</dbReference>
<dbReference type="PANTHER" id="PTHR47967:SF128">
    <property type="entry name" value="ASPARTIC PROTEINASE CDR1-LIKE"/>
    <property type="match status" value="1"/>
</dbReference>
<evidence type="ECO:0000256" key="7">
    <source>
        <dbReference type="ARBA" id="ARBA00023180"/>
    </source>
</evidence>
<proteinExistence type="inferred from homology"/>
<accession>A0ABD1G380</accession>
<comment type="caution">
    <text evidence="10">The sequence shown here is derived from an EMBL/GenBank/DDBJ whole genome shotgun (WGS) entry which is preliminary data.</text>
</comment>
<dbReference type="InterPro" id="IPR021109">
    <property type="entry name" value="Peptidase_aspartic_dom_sf"/>
</dbReference>